<sequence>MSTEYLKLTAYFGERLRGKRGFVADELLDLFGSQRIATSVVLRGSAGFGPRHVLRSDATLTQSEDLPVAVAAVDRAERITAISEQAVAMISRGVVTLERARLLDAPLPDQAKLTLYIGRQTRVEGRPAYRAVCDVLHAHGFAGAAVFLGVDGTVAGQRRRARFFSANTDVPLMIIAAGTGEQVAAATPELTRLVPSATMTLERAQLCKRDGRLIAPPPAVPETDAAGRPLRQKLMIHTSESTVSTSTGATPIHRALVDRLREHHTVSGVTVVRGIWGFHGDHEPHGDKLIQLGRQVPVTTIVVDTPARIAAGFAVVDELTARHGLVTSELVPAFVSIDGGKRQGSTELAGPTW</sequence>
<dbReference type="Pfam" id="PF02641">
    <property type="entry name" value="DUF190"/>
    <property type="match status" value="3"/>
</dbReference>
<evidence type="ECO:0000313" key="3">
    <source>
        <dbReference type="Proteomes" id="UP000199707"/>
    </source>
</evidence>
<dbReference type="InterPro" id="IPR015867">
    <property type="entry name" value="N-reg_PII/ATP_PRibTrfase_C"/>
</dbReference>
<gene>
    <name evidence="2" type="ORF">SAMN02799620_01532</name>
</gene>
<comment type="similarity">
    <text evidence="1">Belongs to the UPF0166 family.</text>
</comment>
<dbReference type="AlphaFoldDB" id="A0A1G4VSF7"/>
<protein>
    <submittedName>
        <fullName evidence="2">PII-like signaling protein</fullName>
    </submittedName>
</protein>
<proteinExistence type="inferred from homology"/>
<dbReference type="RefSeq" id="WP_090355228.1">
    <property type="nucleotide sequence ID" value="NZ_FMUB01000003.1"/>
</dbReference>
<dbReference type="InterPro" id="IPR003793">
    <property type="entry name" value="UPF0166"/>
</dbReference>
<dbReference type="Proteomes" id="UP000199707">
    <property type="component" value="Unassembled WGS sequence"/>
</dbReference>
<dbReference type="Gene3D" id="3.30.70.120">
    <property type="match status" value="3"/>
</dbReference>
<evidence type="ECO:0000313" key="2">
    <source>
        <dbReference type="EMBL" id="SCX11221.1"/>
    </source>
</evidence>
<dbReference type="EMBL" id="FMUB01000003">
    <property type="protein sequence ID" value="SCX11221.1"/>
    <property type="molecule type" value="Genomic_DNA"/>
</dbReference>
<evidence type="ECO:0000256" key="1">
    <source>
        <dbReference type="ARBA" id="ARBA00010554"/>
    </source>
</evidence>
<accession>A0A1G4VSF7</accession>
<dbReference type="PANTHER" id="PTHR35983:SF1">
    <property type="entry name" value="UPF0166 PROTEIN TM_0021"/>
    <property type="match status" value="1"/>
</dbReference>
<name>A0A1G4VSF7_9MYCO</name>
<dbReference type="SUPFAM" id="SSF54913">
    <property type="entry name" value="GlnB-like"/>
    <property type="match status" value="3"/>
</dbReference>
<dbReference type="PANTHER" id="PTHR35983">
    <property type="entry name" value="UPF0166 PROTEIN TM_0021"/>
    <property type="match status" value="1"/>
</dbReference>
<organism evidence="2 3">
    <name type="scientific">Mycolicibacterium fluoranthenivorans</name>
    <dbReference type="NCBI Taxonomy" id="258505"/>
    <lineage>
        <taxon>Bacteria</taxon>
        <taxon>Bacillati</taxon>
        <taxon>Actinomycetota</taxon>
        <taxon>Actinomycetes</taxon>
        <taxon>Mycobacteriales</taxon>
        <taxon>Mycobacteriaceae</taxon>
        <taxon>Mycolicibacterium</taxon>
    </lineage>
</organism>
<reference evidence="3" key="1">
    <citation type="submission" date="2016-10" db="EMBL/GenBank/DDBJ databases">
        <authorList>
            <person name="Varghese N."/>
            <person name="Submissions S."/>
        </authorList>
    </citation>
    <scope>NUCLEOTIDE SEQUENCE [LARGE SCALE GENOMIC DNA]</scope>
    <source>
        <strain evidence="3">UNC267MFSha1.1M11</strain>
    </source>
</reference>
<dbReference type="STRING" id="1502745.SAMN02799620_01532"/>
<dbReference type="InterPro" id="IPR011322">
    <property type="entry name" value="N-reg_PII-like_a/b"/>
</dbReference>